<name>A0A369KRT2_9BACT</name>
<evidence type="ECO:0000313" key="1">
    <source>
        <dbReference type="EMBL" id="RDB35415.1"/>
    </source>
</evidence>
<gene>
    <name evidence="1" type="ORF">DCC88_10195</name>
</gene>
<protein>
    <submittedName>
        <fullName evidence="1">Uncharacterized protein</fullName>
    </submittedName>
</protein>
<comment type="caution">
    <text evidence="1">The sequence shown here is derived from an EMBL/GenBank/DDBJ whole genome shotgun (WGS) entry which is preliminary data.</text>
</comment>
<sequence>MSYNGIKVASHSALNNYENVVSAGKVHFDSHKNQFTIIHNYSGHYQPNANSIRLARILFFYHFPKHSKGLIMKVISFAK</sequence>
<dbReference type="Proteomes" id="UP000253934">
    <property type="component" value="Unassembled WGS sequence"/>
</dbReference>
<accession>A0A369KRT2</accession>
<proteinExistence type="predicted"/>
<organism evidence="1 2">
    <name type="scientific">Spirobacillus cienkowskii</name>
    <dbReference type="NCBI Taxonomy" id="495820"/>
    <lineage>
        <taxon>Bacteria</taxon>
        <taxon>Pseudomonadati</taxon>
        <taxon>Bdellovibrionota</taxon>
        <taxon>Oligoflexia</taxon>
        <taxon>Silvanigrellales</taxon>
        <taxon>Spirobacillus</taxon>
    </lineage>
</organism>
<keyword evidence="2" id="KW-1185">Reference proteome</keyword>
<dbReference type="AlphaFoldDB" id="A0A369KRT2"/>
<evidence type="ECO:0000313" key="2">
    <source>
        <dbReference type="Proteomes" id="UP000253934"/>
    </source>
</evidence>
<dbReference type="EMBL" id="QOVW01000086">
    <property type="protein sequence ID" value="RDB35415.1"/>
    <property type="molecule type" value="Genomic_DNA"/>
</dbReference>
<reference evidence="1" key="1">
    <citation type="submission" date="2018-04" db="EMBL/GenBank/DDBJ databases">
        <title>Draft genome sequence of the Candidatus Spirobacillus cienkowskii, a pathogen of freshwater Daphnia species, reconstructed from hemolymph metagenomic reads.</title>
        <authorList>
            <person name="Bresciani L."/>
            <person name="Lemos L.N."/>
            <person name="Wale N."/>
            <person name="Lin J.Y."/>
            <person name="Fernandes G.R."/>
            <person name="Duffy M.A."/>
            <person name="Rodrigues J.M."/>
        </authorList>
    </citation>
    <scope>NUCLEOTIDE SEQUENCE [LARGE SCALE GENOMIC DNA]</scope>
    <source>
        <strain evidence="1">Binning01</strain>
    </source>
</reference>